<organism evidence="3 4">
    <name type="scientific">Chlamydomonas incerta</name>
    <dbReference type="NCBI Taxonomy" id="51695"/>
    <lineage>
        <taxon>Eukaryota</taxon>
        <taxon>Viridiplantae</taxon>
        <taxon>Chlorophyta</taxon>
        <taxon>core chlorophytes</taxon>
        <taxon>Chlorophyceae</taxon>
        <taxon>CS clade</taxon>
        <taxon>Chlamydomonadales</taxon>
        <taxon>Chlamydomonadaceae</taxon>
        <taxon>Chlamydomonas</taxon>
    </lineage>
</organism>
<dbReference type="EMBL" id="JAEHOC010000006">
    <property type="protein sequence ID" value="KAG2440958.1"/>
    <property type="molecule type" value="Genomic_DNA"/>
</dbReference>
<feature type="region of interest" description="Disordered" evidence="2">
    <location>
        <begin position="281"/>
        <end position="322"/>
    </location>
</feature>
<evidence type="ECO:0000256" key="2">
    <source>
        <dbReference type="SAM" id="MobiDB-lite"/>
    </source>
</evidence>
<evidence type="ECO:0000256" key="1">
    <source>
        <dbReference type="SAM" id="Coils"/>
    </source>
</evidence>
<reference evidence="3" key="1">
    <citation type="journal article" date="2020" name="bioRxiv">
        <title>Comparative genomics of Chlamydomonas.</title>
        <authorList>
            <person name="Craig R.J."/>
            <person name="Hasan A.R."/>
            <person name="Ness R.W."/>
            <person name="Keightley P.D."/>
        </authorList>
    </citation>
    <scope>NUCLEOTIDE SEQUENCE</scope>
    <source>
        <strain evidence="3">SAG 7.73</strain>
    </source>
</reference>
<evidence type="ECO:0000313" key="4">
    <source>
        <dbReference type="Proteomes" id="UP000650467"/>
    </source>
</evidence>
<keyword evidence="1" id="KW-0175">Coiled coil</keyword>
<dbReference type="OrthoDB" id="539581at2759"/>
<proteinExistence type="predicted"/>
<name>A0A835TCX7_CHLIN</name>
<keyword evidence="4" id="KW-1185">Reference proteome</keyword>
<evidence type="ECO:0000313" key="3">
    <source>
        <dbReference type="EMBL" id="KAG2440958.1"/>
    </source>
</evidence>
<feature type="compositionally biased region" description="Pro residues" evidence="2">
    <location>
        <begin position="302"/>
        <end position="319"/>
    </location>
</feature>
<gene>
    <name evidence="3" type="ORF">HXX76_003811</name>
</gene>
<feature type="compositionally biased region" description="Low complexity" evidence="2">
    <location>
        <begin position="283"/>
        <end position="297"/>
    </location>
</feature>
<comment type="caution">
    <text evidence="3">The sequence shown here is derived from an EMBL/GenBank/DDBJ whole genome shotgun (WGS) entry which is preliminary data.</text>
</comment>
<dbReference type="AlphaFoldDB" id="A0A835TCX7"/>
<accession>A0A835TCX7</accession>
<feature type="region of interest" description="Disordered" evidence="2">
    <location>
        <begin position="383"/>
        <end position="433"/>
    </location>
</feature>
<feature type="coiled-coil region" evidence="1">
    <location>
        <begin position="20"/>
        <end position="153"/>
    </location>
</feature>
<dbReference type="Proteomes" id="UP000650467">
    <property type="component" value="Unassembled WGS sequence"/>
</dbReference>
<sequence>MEELERCLAALEGSAGADVLARARGALASARQELELHRESAASRAKTGQDWQALAADKETEVVRLRAEIGRMRQALSSTNTAHSSQAEEVMALQAQLDQALALNKAQQRQAVTAAGSAADGPSAELHRLRAELDAATGQLQRAESDLAAQQSAAAARLGEMQDSFIAKIAEIRRTHQQQLEQAMAAARAAAASEANAAAAKTGPRAGAAAMEQQAAQRLQRAEADAIAARQQLEAAQATAAELQAKLSKAQADAEASRSALSSSQFGEKALKARVKDLEAKLAKAQQQPQEPAAAAGSGAGPPAPPPAPPPVAPTPAAPAAPAAPAMDMSMLTMMEGQLGRLSEIIRNREAELGQMRAALQAGLEERRELVQQIEALQGALQQAQAGGGSSGLGSPKSSNSVAGVPVPGGRGLPHVSPNRPYRTGLTSKPKFK</sequence>
<protein>
    <submittedName>
        <fullName evidence="3">Uncharacterized protein</fullName>
    </submittedName>
</protein>